<feature type="transmembrane region" description="Helical" evidence="2">
    <location>
        <begin position="153"/>
        <end position="176"/>
    </location>
</feature>
<reference evidence="3 4" key="1">
    <citation type="submission" date="2024-01" db="EMBL/GenBank/DDBJ databases">
        <title>Comparative genomics of Cryptococcus and Kwoniella reveals pathogenesis evolution and contrasting modes of karyotype evolution via chromosome fusion or intercentromeric recombination.</title>
        <authorList>
            <person name="Coelho M.A."/>
            <person name="David-Palma M."/>
            <person name="Shea T."/>
            <person name="Bowers K."/>
            <person name="McGinley-Smith S."/>
            <person name="Mohammad A.W."/>
            <person name="Gnirke A."/>
            <person name="Yurkov A.M."/>
            <person name="Nowrousian M."/>
            <person name="Sun S."/>
            <person name="Cuomo C.A."/>
            <person name="Heitman J."/>
        </authorList>
    </citation>
    <scope>NUCLEOTIDE SEQUENCE [LARGE SCALE GENOMIC DNA]</scope>
    <source>
        <strain evidence="3 4">7685027</strain>
    </source>
</reference>
<keyword evidence="4" id="KW-1185">Reference proteome</keyword>
<feature type="transmembrane region" description="Helical" evidence="2">
    <location>
        <begin position="335"/>
        <end position="358"/>
    </location>
</feature>
<sequence>MSSAERLQTRPLPSYILHSHRSPHPFFTPTNLSFTDPQTGAEAGSWSSRRARKGRYAPKQANMHYVRHGTPEEEKGQVGDEKGKEKKATMERMEHMAVARMRKVEDARLRPHLEMDVSFWLAVSFTLGSAIWVINGFLVWFPLLRPKLDTDTFLRTSSATAFIGGTIFELGSYLMVVEALDRGREINFGTAIGQLLHHRRHTPHNATLNSSTLVNPSEERSYTASSTPPNSKQDMKTGIVEGAKGFIWWGKPMWHDMGYIAAIIQLFAATVFWVSTLTGLPGVIPGYASGGGSTAIIDVFFWTPQVVGGTGFIISSAILMIEVQKHWWLPNIIDIGWWVGFWNLIGAIGFTLCGALGYSSASGMVYESDLATFWGSWAFLIGSAFQVTEVIWREPPDGGDGGDSNGGGEFLVGEVDDAIADINYGAAVVALFAYAVIDIRRQVIHSAQDI</sequence>
<keyword evidence="2" id="KW-0472">Membrane</keyword>
<evidence type="ECO:0008006" key="5">
    <source>
        <dbReference type="Google" id="ProtNLM"/>
    </source>
</evidence>
<keyword evidence="2" id="KW-0812">Transmembrane</keyword>
<dbReference type="Proteomes" id="UP001432216">
    <property type="component" value="Chromosome 3"/>
</dbReference>
<feature type="region of interest" description="Disordered" evidence="1">
    <location>
        <begin position="1"/>
        <end position="84"/>
    </location>
</feature>
<organism evidence="3 4">
    <name type="scientific">Cryptococcus decagattii</name>
    <dbReference type="NCBI Taxonomy" id="1859122"/>
    <lineage>
        <taxon>Eukaryota</taxon>
        <taxon>Fungi</taxon>
        <taxon>Dikarya</taxon>
        <taxon>Basidiomycota</taxon>
        <taxon>Agaricomycotina</taxon>
        <taxon>Tremellomycetes</taxon>
        <taxon>Tremellales</taxon>
        <taxon>Cryptococcaceae</taxon>
        <taxon>Cryptococcus</taxon>
        <taxon>Cryptococcus gattii species complex</taxon>
    </lineage>
</organism>
<name>A0ABZ2ATC8_9TREE</name>
<evidence type="ECO:0000256" key="2">
    <source>
        <dbReference type="SAM" id="Phobius"/>
    </source>
</evidence>
<gene>
    <name evidence="3" type="ORF">IAS62_001884</name>
</gene>
<feature type="compositionally biased region" description="Polar residues" evidence="1">
    <location>
        <begin position="205"/>
        <end position="215"/>
    </location>
</feature>
<dbReference type="GeneID" id="89988658"/>
<evidence type="ECO:0000313" key="3">
    <source>
        <dbReference type="EMBL" id="WVO20586.1"/>
    </source>
</evidence>
<feature type="compositionally biased region" description="Polar residues" evidence="1">
    <location>
        <begin position="28"/>
        <end position="38"/>
    </location>
</feature>
<keyword evidence="2" id="KW-1133">Transmembrane helix</keyword>
<feature type="transmembrane region" description="Helical" evidence="2">
    <location>
        <begin position="259"/>
        <end position="280"/>
    </location>
</feature>
<accession>A0ABZ2ATC8</accession>
<feature type="compositionally biased region" description="Polar residues" evidence="1">
    <location>
        <begin position="222"/>
        <end position="232"/>
    </location>
</feature>
<dbReference type="RefSeq" id="XP_064719825.1">
    <property type="nucleotide sequence ID" value="XM_064863753.1"/>
</dbReference>
<feature type="transmembrane region" description="Helical" evidence="2">
    <location>
        <begin position="117"/>
        <end position="141"/>
    </location>
</feature>
<evidence type="ECO:0000256" key="1">
    <source>
        <dbReference type="SAM" id="MobiDB-lite"/>
    </source>
</evidence>
<feature type="region of interest" description="Disordered" evidence="1">
    <location>
        <begin position="205"/>
        <end position="236"/>
    </location>
</feature>
<proteinExistence type="predicted"/>
<dbReference type="EMBL" id="CP143808">
    <property type="protein sequence ID" value="WVO20586.1"/>
    <property type="molecule type" value="Genomic_DNA"/>
</dbReference>
<evidence type="ECO:0000313" key="4">
    <source>
        <dbReference type="Proteomes" id="UP001432216"/>
    </source>
</evidence>
<feature type="transmembrane region" description="Helical" evidence="2">
    <location>
        <begin position="300"/>
        <end position="323"/>
    </location>
</feature>
<feature type="compositionally biased region" description="Basic and acidic residues" evidence="1">
    <location>
        <begin position="69"/>
        <end position="84"/>
    </location>
</feature>
<protein>
    <recommendedName>
        <fullName evidence="5">Integral membrane protein</fullName>
    </recommendedName>
</protein>